<feature type="compositionally biased region" description="Basic and acidic residues" evidence="1">
    <location>
        <begin position="12"/>
        <end position="28"/>
    </location>
</feature>
<reference evidence="2" key="1">
    <citation type="journal article" date="2020" name="BMC Genomics">
        <title>Correction to: Identification and distribution of gene clusters required for synthesis of sphingolipid metabolism inhibitors in diverse species of the filamentous fungus Fusarium.</title>
        <authorList>
            <person name="Kim H.S."/>
            <person name="Lohmar J.M."/>
            <person name="Busman M."/>
            <person name="Brown D.W."/>
            <person name="Naumann T.A."/>
            <person name="Divon H.H."/>
            <person name="Lysoe E."/>
            <person name="Uhlig S."/>
            <person name="Proctor R.H."/>
        </authorList>
    </citation>
    <scope>NUCLEOTIDE SEQUENCE</scope>
    <source>
        <strain evidence="2">NRRL 20472</strain>
    </source>
</reference>
<evidence type="ECO:0000313" key="3">
    <source>
        <dbReference type="Proteomes" id="UP000622797"/>
    </source>
</evidence>
<dbReference type="EMBL" id="JABEXW010000099">
    <property type="protein sequence ID" value="KAF4971246.1"/>
    <property type="molecule type" value="Genomic_DNA"/>
</dbReference>
<sequence>MATATFSATHVELARKREKRRFDHRDTDAGNAKKRRLAPATSPSSHSAHDQCSPRSLGSEATGLVVSNTTCDTIEGLLIYSLKGDEAVDLIHNTFSERQQYCVQSNITCDYFKHRPAIRHFLFHLIDSKRPLGRHFDHERAAERIEIRHALNRIKAAVSCMTHTDQCSSERSYISILIKLRSEIHPLPIQCIISAKNRERLDEYLGEDPHMLLRAIALHQAPPQSASNTEMESELGLAIGEIETALSPYIIFRAQWELPPDELFDFVRIFHRLGYHHCRLFFANWFLWQNNPRKALKTLGDENSTSRKKGVFLEIRARYALGDLAKARELRVESSSLGPLQSATYDLFELSIQEGDHKKQSMRSLRRIFSELKVPGRKTSKFFFYATKGCFLYHEAVEAGEDEQPGLMLQAIKAWVEALDATKTEEASHHSMNLFIAELTLCALKFKCKWNDAEDRFAELSRGEHPEIINYYLYISKEWLDVMYRILEENGKRDYVKARFKRVAR</sequence>
<dbReference type="OrthoDB" id="5114712at2759"/>
<keyword evidence="3" id="KW-1185">Reference proteome</keyword>
<dbReference type="AlphaFoldDB" id="A0A8H4U7K0"/>
<accession>A0A8H4U7K0</accession>
<dbReference type="Proteomes" id="UP000622797">
    <property type="component" value="Unassembled WGS sequence"/>
</dbReference>
<protein>
    <submittedName>
        <fullName evidence="2">Uncharacterized protein</fullName>
    </submittedName>
</protein>
<evidence type="ECO:0000256" key="1">
    <source>
        <dbReference type="SAM" id="MobiDB-lite"/>
    </source>
</evidence>
<comment type="caution">
    <text evidence="2">The sequence shown here is derived from an EMBL/GenBank/DDBJ whole genome shotgun (WGS) entry which is preliminary data.</text>
</comment>
<organism evidence="2 3">
    <name type="scientific">Fusarium sarcochroum</name>
    <dbReference type="NCBI Taxonomy" id="1208366"/>
    <lineage>
        <taxon>Eukaryota</taxon>
        <taxon>Fungi</taxon>
        <taxon>Dikarya</taxon>
        <taxon>Ascomycota</taxon>
        <taxon>Pezizomycotina</taxon>
        <taxon>Sordariomycetes</taxon>
        <taxon>Hypocreomycetidae</taxon>
        <taxon>Hypocreales</taxon>
        <taxon>Nectriaceae</taxon>
        <taxon>Fusarium</taxon>
        <taxon>Fusarium lateritium species complex</taxon>
    </lineage>
</organism>
<evidence type="ECO:0000313" key="2">
    <source>
        <dbReference type="EMBL" id="KAF4971246.1"/>
    </source>
</evidence>
<reference evidence="2" key="2">
    <citation type="submission" date="2020-05" db="EMBL/GenBank/DDBJ databases">
        <authorList>
            <person name="Kim H.-S."/>
            <person name="Proctor R.H."/>
            <person name="Brown D.W."/>
        </authorList>
    </citation>
    <scope>NUCLEOTIDE SEQUENCE</scope>
    <source>
        <strain evidence="2">NRRL 20472</strain>
    </source>
</reference>
<feature type="region of interest" description="Disordered" evidence="1">
    <location>
        <begin position="1"/>
        <end position="58"/>
    </location>
</feature>
<proteinExistence type="predicted"/>
<name>A0A8H4U7K0_9HYPO</name>
<gene>
    <name evidence="2" type="ORF">FSARC_1868</name>
</gene>